<dbReference type="PANTHER" id="PTHR33835:SF1">
    <property type="entry name" value="METALLO-BETA-LACTAMASE DOMAIN-CONTAINING PROTEIN"/>
    <property type="match status" value="1"/>
</dbReference>
<dbReference type="SUPFAM" id="SSF56281">
    <property type="entry name" value="Metallo-hydrolase/oxidoreductase"/>
    <property type="match status" value="1"/>
</dbReference>
<protein>
    <recommendedName>
        <fullName evidence="3">Metallo-beta-lactamase domain-containing protein</fullName>
    </recommendedName>
</protein>
<dbReference type="PANTHER" id="PTHR33835">
    <property type="entry name" value="YALI0C07656P"/>
    <property type="match status" value="1"/>
</dbReference>
<proteinExistence type="predicted"/>
<dbReference type="InterPro" id="IPR025638">
    <property type="entry name" value="DUF4336"/>
</dbReference>
<dbReference type="OrthoDB" id="421671at2759"/>
<dbReference type="AlphaFoldDB" id="A0A1X6NQT6"/>
<gene>
    <name evidence="1" type="ORF">BU14_0622s0017</name>
</gene>
<sequence length="315" mass="34269">MGPDAASAAAAAAAPAGADAPLEPVPSRAGRVKVRRGWSNVTGELIRRVCEDVWVVERAYDWLTVDVGGKTTVIRLPDGSLFVHAPLLLTASLKASLAALGPVSVIVVSNKEHVDCAAQWVAAYPDAVSLAPPGYAATVDTPYTGDVPADNTPHPAFQGVIEHTFMGGMPLFAESVFFHTPSGTLLATDLYWNWPAGVPRRTRFFAAGMDWVYKPVYEAFLVRDKARWQAELERVLAWGGSVSFLATGLWRRGWTWRESCALSTPLCLRSEGGLESARSRAVPLLLVTAFACALCDTYMLRDRRCWELVCHRGIR</sequence>
<name>A0A1X6NQT6_PORUM</name>
<evidence type="ECO:0000313" key="2">
    <source>
        <dbReference type="Proteomes" id="UP000218209"/>
    </source>
</evidence>
<evidence type="ECO:0000313" key="1">
    <source>
        <dbReference type="EMBL" id="OSX70989.1"/>
    </source>
</evidence>
<dbReference type="Proteomes" id="UP000218209">
    <property type="component" value="Unassembled WGS sequence"/>
</dbReference>
<evidence type="ECO:0008006" key="3">
    <source>
        <dbReference type="Google" id="ProtNLM"/>
    </source>
</evidence>
<accession>A0A1X6NQT6</accession>
<dbReference type="InterPro" id="IPR036866">
    <property type="entry name" value="RibonucZ/Hydroxyglut_hydro"/>
</dbReference>
<organism evidence="1 2">
    <name type="scientific">Porphyra umbilicalis</name>
    <name type="common">Purple laver</name>
    <name type="synonym">Red alga</name>
    <dbReference type="NCBI Taxonomy" id="2786"/>
    <lineage>
        <taxon>Eukaryota</taxon>
        <taxon>Rhodophyta</taxon>
        <taxon>Bangiophyceae</taxon>
        <taxon>Bangiales</taxon>
        <taxon>Bangiaceae</taxon>
        <taxon>Porphyra</taxon>
    </lineage>
</organism>
<keyword evidence="2" id="KW-1185">Reference proteome</keyword>
<dbReference type="EMBL" id="KV919184">
    <property type="protein sequence ID" value="OSX70989.1"/>
    <property type="molecule type" value="Genomic_DNA"/>
</dbReference>
<dbReference type="Pfam" id="PF14234">
    <property type="entry name" value="DUF4336"/>
    <property type="match status" value="1"/>
</dbReference>
<reference evidence="1 2" key="1">
    <citation type="submission" date="2017-03" db="EMBL/GenBank/DDBJ databases">
        <title>WGS assembly of Porphyra umbilicalis.</title>
        <authorList>
            <person name="Brawley S.H."/>
            <person name="Blouin N.A."/>
            <person name="Ficko-Blean E."/>
            <person name="Wheeler G.L."/>
            <person name="Lohr M."/>
            <person name="Goodson H.V."/>
            <person name="Jenkins J.W."/>
            <person name="Blaby-Haas C.E."/>
            <person name="Helliwell K.E."/>
            <person name="Chan C."/>
            <person name="Marriage T."/>
            <person name="Bhattacharya D."/>
            <person name="Klein A.S."/>
            <person name="Badis Y."/>
            <person name="Brodie J."/>
            <person name="Cao Y."/>
            <person name="Collen J."/>
            <person name="Dittami S.M."/>
            <person name="Gachon C.M."/>
            <person name="Green B.R."/>
            <person name="Karpowicz S."/>
            <person name="Kim J.W."/>
            <person name="Kudahl U."/>
            <person name="Lin S."/>
            <person name="Michel G."/>
            <person name="Mittag M."/>
            <person name="Olson B.J."/>
            <person name="Pangilinan J."/>
            <person name="Peng Y."/>
            <person name="Qiu H."/>
            <person name="Shu S."/>
            <person name="Singer J.T."/>
            <person name="Smith A.G."/>
            <person name="Sprecher B.N."/>
            <person name="Wagner V."/>
            <person name="Wang W."/>
            <person name="Wang Z.-Y."/>
            <person name="Yan J."/>
            <person name="Yarish C."/>
            <person name="Zoeuner-Riek S."/>
            <person name="Zhuang Y."/>
            <person name="Zou Y."/>
            <person name="Lindquist E.A."/>
            <person name="Grimwood J."/>
            <person name="Barry K."/>
            <person name="Rokhsar D.S."/>
            <person name="Schmutz J."/>
            <person name="Stiller J.W."/>
            <person name="Grossman A.R."/>
            <person name="Prochnik S.E."/>
        </authorList>
    </citation>
    <scope>NUCLEOTIDE SEQUENCE [LARGE SCALE GENOMIC DNA]</scope>
    <source>
        <strain evidence="1">4086291</strain>
    </source>
</reference>